<reference evidence="1 2" key="1">
    <citation type="journal article" date="2013" name="PLoS ONE">
        <title>Predicting the Proteins of Angomonas deanei, Strigomonas culicis and Their Respective Endosymbionts Reveals New Aspects of the Trypanosomatidae Family.</title>
        <authorList>
            <person name="Motta M.C."/>
            <person name="Martins A.C."/>
            <person name="de Souza S.S."/>
            <person name="Catta-Preta C.M."/>
            <person name="Silva R."/>
            <person name="Klein C.C."/>
            <person name="de Almeida L.G."/>
            <person name="de Lima Cunha O."/>
            <person name="Ciapina L.P."/>
            <person name="Brocchi M."/>
            <person name="Colabardini A.C."/>
            <person name="de Araujo Lima B."/>
            <person name="Machado C.R."/>
            <person name="de Almeida Soares C.M."/>
            <person name="Probst C.M."/>
            <person name="de Menezes C.B."/>
            <person name="Thompson C.E."/>
            <person name="Bartholomeu D.C."/>
            <person name="Gradia D.F."/>
            <person name="Pavoni D.P."/>
            <person name="Grisard E.C."/>
            <person name="Fantinatti-Garboggini F."/>
            <person name="Marchini F.K."/>
            <person name="Rodrigues-Luiz G.F."/>
            <person name="Wagner G."/>
            <person name="Goldman G.H."/>
            <person name="Fietto J.L."/>
            <person name="Elias M.C."/>
            <person name="Goldman M.H."/>
            <person name="Sagot M.F."/>
            <person name="Pereira M."/>
            <person name="Stoco P.H."/>
            <person name="de Mendonca-Neto R.P."/>
            <person name="Teixeira S.M."/>
            <person name="Maciel T.E."/>
            <person name="de Oliveira Mendes T.A."/>
            <person name="Urmenyi T.P."/>
            <person name="de Souza W."/>
            <person name="Schenkman S."/>
            <person name="de Vasconcelos A.T."/>
        </authorList>
    </citation>
    <scope>NUCLEOTIDE SEQUENCE [LARGE SCALE GENOMIC DNA]</scope>
</reference>
<accession>S9UU06</accession>
<dbReference type="EMBL" id="ATMH01002883">
    <property type="protein sequence ID" value="EPY32294.1"/>
    <property type="molecule type" value="Genomic_DNA"/>
</dbReference>
<protein>
    <submittedName>
        <fullName evidence="1">Uncharacterized protein</fullName>
    </submittedName>
</protein>
<gene>
    <name evidence="1" type="ORF">STCU_02883</name>
</gene>
<name>S9UU06_9TRYP</name>
<proteinExistence type="predicted"/>
<evidence type="ECO:0000313" key="1">
    <source>
        <dbReference type="EMBL" id="EPY32294.1"/>
    </source>
</evidence>
<sequence>MEIKSQRQLQHAYLRVRNGKNKEPCGSRLDRPLVLRQRKARHHVVHDLVRDDLVSVRAGHRALLPVGGRELGPHEGAVRLLPHDGVLRVALVPAAKPGGRRHAPVVGRHVVGEAEVHDAREEFLVLRRVVLCQLHELLFEQLHAVRLVRAAHQPRLLELVAVDRAPGDRLQVLQAAVKGDPAVHALVAEDNGDLVQLHEVARDGHGPALVATVCAKGVQLVPQQRVIVRAQVDGRHGLARLASVQIFQVLRHCSFLTTTNQRGNEYTKC</sequence>
<keyword evidence="2" id="KW-1185">Reference proteome</keyword>
<evidence type="ECO:0000313" key="2">
    <source>
        <dbReference type="Proteomes" id="UP000015354"/>
    </source>
</evidence>
<comment type="caution">
    <text evidence="1">The sequence shown here is derived from an EMBL/GenBank/DDBJ whole genome shotgun (WGS) entry which is preliminary data.</text>
</comment>
<organism evidence="1 2">
    <name type="scientific">Strigomonas culicis</name>
    <dbReference type="NCBI Taxonomy" id="28005"/>
    <lineage>
        <taxon>Eukaryota</taxon>
        <taxon>Discoba</taxon>
        <taxon>Euglenozoa</taxon>
        <taxon>Kinetoplastea</taxon>
        <taxon>Metakinetoplastina</taxon>
        <taxon>Trypanosomatida</taxon>
        <taxon>Trypanosomatidae</taxon>
        <taxon>Strigomonadinae</taxon>
        <taxon>Strigomonas</taxon>
    </lineage>
</organism>
<dbReference type="AlphaFoldDB" id="S9UU06"/>
<dbReference type="Proteomes" id="UP000015354">
    <property type="component" value="Unassembled WGS sequence"/>
</dbReference>